<dbReference type="GO" id="GO:0016036">
    <property type="term" value="P:cellular response to phosphate starvation"/>
    <property type="evidence" value="ECO:0007669"/>
    <property type="project" value="TreeGrafter"/>
</dbReference>
<evidence type="ECO:0000256" key="6">
    <source>
        <dbReference type="ARBA" id="ARBA00022692"/>
    </source>
</evidence>
<evidence type="ECO:0000313" key="15">
    <source>
        <dbReference type="RefSeq" id="XP_031387295.1"/>
    </source>
</evidence>
<evidence type="ECO:0000256" key="10">
    <source>
        <dbReference type="SAM" id="MobiDB-lite"/>
    </source>
</evidence>
<keyword evidence="7 11" id="KW-1133">Transmembrane helix</keyword>
<keyword evidence="4" id="KW-1003">Cell membrane</keyword>
<feature type="compositionally biased region" description="Acidic residues" evidence="10">
    <location>
        <begin position="765"/>
        <end position="781"/>
    </location>
</feature>
<dbReference type="GO" id="GO:0005802">
    <property type="term" value="C:trans-Golgi network"/>
    <property type="evidence" value="ECO:0007669"/>
    <property type="project" value="TreeGrafter"/>
</dbReference>
<feature type="transmembrane region" description="Helical" evidence="11">
    <location>
        <begin position="585"/>
        <end position="607"/>
    </location>
</feature>
<dbReference type="InterPro" id="IPR034092">
    <property type="entry name" value="PHO1_SPX"/>
</dbReference>
<reference evidence="15" key="2">
    <citation type="submission" date="2025-08" db="UniProtKB">
        <authorList>
            <consortium name="RefSeq"/>
        </authorList>
    </citation>
    <scope>IDENTIFICATION</scope>
    <source>
        <tissue evidence="15">Leaf</tissue>
    </source>
</reference>
<evidence type="ECO:0000256" key="3">
    <source>
        <dbReference type="ARBA" id="ARBA00022448"/>
    </source>
</evidence>
<evidence type="ECO:0000256" key="5">
    <source>
        <dbReference type="ARBA" id="ARBA00022592"/>
    </source>
</evidence>
<feature type="transmembrane region" description="Helical" evidence="11">
    <location>
        <begin position="371"/>
        <end position="394"/>
    </location>
</feature>
<feature type="transmembrane region" description="Helical" evidence="11">
    <location>
        <begin position="414"/>
        <end position="435"/>
    </location>
</feature>
<reference evidence="14" key="1">
    <citation type="journal article" date="2020" name="Plant Biotechnol. J.">
        <title>The pomegranate (Punica granatum L.) draft genome dissects genetic divergence between soft- and hard-seeded cultivars.</title>
        <authorList>
            <person name="Luo X."/>
            <person name="Li H."/>
            <person name="Wu Z."/>
            <person name="Yao W."/>
            <person name="Zhao P."/>
            <person name="Cao D."/>
            <person name="Yu H."/>
            <person name="Li K."/>
            <person name="Poudel K."/>
            <person name="Zhao D."/>
            <person name="Zhang F."/>
            <person name="Xia X."/>
            <person name="Chen L."/>
            <person name="Wang Q."/>
            <person name="Jing D."/>
            <person name="Cao S."/>
        </authorList>
    </citation>
    <scope>NUCLEOTIDE SEQUENCE [LARGE SCALE GENOMIC DNA]</scope>
    <source>
        <strain evidence="14">cv. Tunisia</strain>
    </source>
</reference>
<dbReference type="PROSITE" id="PS51382">
    <property type="entry name" value="SPX"/>
    <property type="match status" value="1"/>
</dbReference>
<feature type="domain" description="EXS" evidence="12">
    <location>
        <begin position="578"/>
        <end position="772"/>
    </location>
</feature>
<evidence type="ECO:0000256" key="4">
    <source>
        <dbReference type="ARBA" id="ARBA00022475"/>
    </source>
</evidence>
<evidence type="ECO:0000256" key="8">
    <source>
        <dbReference type="ARBA" id="ARBA00023136"/>
    </source>
</evidence>
<evidence type="ECO:0000256" key="7">
    <source>
        <dbReference type="ARBA" id="ARBA00022989"/>
    </source>
</evidence>
<dbReference type="CDD" id="cd14476">
    <property type="entry name" value="SPX_PHO1_like"/>
    <property type="match status" value="1"/>
</dbReference>
<name>A0A6P8CTX1_PUNGR</name>
<evidence type="ECO:0000256" key="1">
    <source>
        <dbReference type="ARBA" id="ARBA00004651"/>
    </source>
</evidence>
<dbReference type="Pfam" id="PF03105">
    <property type="entry name" value="SPX"/>
    <property type="match status" value="1"/>
</dbReference>
<feature type="transmembrane region" description="Helical" evidence="11">
    <location>
        <begin position="642"/>
        <end position="669"/>
    </location>
</feature>
<comment type="similarity">
    <text evidence="2">Belongs to the SYG1 (TC 2.A.94) family.</text>
</comment>
<evidence type="ECO:0000313" key="14">
    <source>
        <dbReference type="Proteomes" id="UP000515151"/>
    </source>
</evidence>
<dbReference type="Proteomes" id="UP000515151">
    <property type="component" value="Chromosome 3"/>
</dbReference>
<sequence>MKFGKHFERQKVPEWTEANVDYNGLMGILREIVRYKQQSKQTAPPSRALSLYRSFSGLIKLPRGPTSNGDIEDQVIDVNLSRHEGSRPHYRTDFLRQSEEGGDIETKFFEKLDDDLNKVNAFYKAKVDEVMNERDLLNKLMDALIALRIKVRKPHLDGSKLNTDGISVTNKEPSTSNDSTRANNAEDANSFMGKFVEELVADPEFSPIDITSSNKNRSRKVNECREDPLNILENVKIYNARESPMSMLRGVLKDSKDVHLSFNKAELREVENRLRRVFIEFYQKLHLLKHYSFMNLSAFAKILKKYEKITSRRVLRSYMETVESSHIGNSDEISALMERVEAIFVKYFANSDRKKGIKSLRPKTKKEKHRVTFFSGFFSGCSVALVAAVVLRIQTRNLMEKPEGAIYMDNVFPLYSFFGYVILHMLMYAANIYFWRRYKINYPFLFGFKKGTELGYRDVFLLATGLAVLALVGFLANLSLDLGSRIHHYKTFTQLVPLVVVTVVLFIIFCPFDIIYRLSRFFFLRCIFRCICAPLYKVTMPNSILADNLTSQVSAFRCIELYICYYCLGEYSERQRCHSHGAYDVFYFVAGVIPFWMIFLQCLRSLWEDRDAKHAFNCLKYFVTIVAVLMRTVSELRSREVWIVLGLVSSSLVVIMNTFWDVVVDWGLLRRHSRNSYLRDRLLVPHKSVYFAALVLDIVLRIAWMQLVLEFSLPALQEMAASTTLSCLEIVRRGIWNFFRLENEQVNNVGQYRAFKSVPHPFSYCDDDDDDGDDNDDADDDHPDKEK</sequence>
<dbReference type="InterPro" id="IPR004331">
    <property type="entry name" value="SPX_dom"/>
</dbReference>
<proteinExistence type="inferred from homology"/>
<dbReference type="GeneID" id="116200601"/>
<evidence type="ECO:0000256" key="2">
    <source>
        <dbReference type="ARBA" id="ARBA00009665"/>
    </source>
</evidence>
<feature type="domain" description="SPX" evidence="13">
    <location>
        <begin position="1"/>
        <end position="320"/>
    </location>
</feature>
<dbReference type="GO" id="GO:0006817">
    <property type="term" value="P:phosphate ion transport"/>
    <property type="evidence" value="ECO:0007669"/>
    <property type="project" value="UniProtKB-KW"/>
</dbReference>
<evidence type="ECO:0000259" key="13">
    <source>
        <dbReference type="PROSITE" id="PS51382"/>
    </source>
</evidence>
<feature type="region of interest" description="Disordered" evidence="10">
    <location>
        <begin position="764"/>
        <end position="787"/>
    </location>
</feature>
<organism evidence="14 15">
    <name type="scientific">Punica granatum</name>
    <name type="common">Pomegranate</name>
    <dbReference type="NCBI Taxonomy" id="22663"/>
    <lineage>
        <taxon>Eukaryota</taxon>
        <taxon>Viridiplantae</taxon>
        <taxon>Streptophyta</taxon>
        <taxon>Embryophyta</taxon>
        <taxon>Tracheophyta</taxon>
        <taxon>Spermatophyta</taxon>
        <taxon>Magnoliopsida</taxon>
        <taxon>eudicotyledons</taxon>
        <taxon>Gunneridae</taxon>
        <taxon>Pentapetalae</taxon>
        <taxon>rosids</taxon>
        <taxon>malvids</taxon>
        <taxon>Myrtales</taxon>
        <taxon>Lythraceae</taxon>
        <taxon>Punica</taxon>
    </lineage>
</organism>
<dbReference type="OrthoDB" id="9970435at2759"/>
<protein>
    <submittedName>
        <fullName evidence="15">Phosphate transporter PHO1 homolog 10-like</fullName>
    </submittedName>
</protein>
<dbReference type="AlphaFoldDB" id="A0A6P8CTX1"/>
<evidence type="ECO:0000256" key="11">
    <source>
        <dbReference type="SAM" id="Phobius"/>
    </source>
</evidence>
<comment type="function">
    <text evidence="9">May transport inorganic phosphate (Pi).</text>
</comment>
<dbReference type="RefSeq" id="XP_031387295.1">
    <property type="nucleotide sequence ID" value="XM_031531435.1"/>
</dbReference>
<dbReference type="PANTHER" id="PTHR10783">
    <property type="entry name" value="XENOTROPIC AND POLYTROPIC RETROVIRUS RECEPTOR 1-RELATED"/>
    <property type="match status" value="1"/>
</dbReference>
<dbReference type="GO" id="GO:0000822">
    <property type="term" value="F:inositol hexakisphosphate binding"/>
    <property type="evidence" value="ECO:0007669"/>
    <property type="project" value="TreeGrafter"/>
</dbReference>
<keyword evidence="6 11" id="KW-0812">Transmembrane</keyword>
<accession>A0A6P8CTX1</accession>
<dbReference type="PANTHER" id="PTHR10783:SF104">
    <property type="entry name" value="PHOSPHATE TRANSPORTER PHO1 HOMOLOG 10"/>
    <property type="match status" value="1"/>
</dbReference>
<keyword evidence="8 11" id="KW-0472">Membrane</keyword>
<feature type="transmembrane region" description="Helical" evidence="11">
    <location>
        <begin position="689"/>
        <end position="709"/>
    </location>
</feature>
<comment type="subcellular location">
    <subcellularLocation>
        <location evidence="1">Cell membrane</location>
        <topology evidence="1">Multi-pass membrane protein</topology>
    </subcellularLocation>
</comment>
<dbReference type="GO" id="GO:0005886">
    <property type="term" value="C:plasma membrane"/>
    <property type="evidence" value="ECO:0007669"/>
    <property type="project" value="UniProtKB-SubCell"/>
</dbReference>
<dbReference type="PROSITE" id="PS51380">
    <property type="entry name" value="EXS"/>
    <property type="match status" value="1"/>
</dbReference>
<feature type="region of interest" description="Disordered" evidence="10">
    <location>
        <begin position="162"/>
        <end position="185"/>
    </location>
</feature>
<gene>
    <name evidence="15" type="primary">LOC116200601</name>
</gene>
<keyword evidence="14" id="KW-1185">Reference proteome</keyword>
<dbReference type="Pfam" id="PF03124">
    <property type="entry name" value="EXS"/>
    <property type="match status" value="1"/>
</dbReference>
<evidence type="ECO:0000256" key="9">
    <source>
        <dbReference type="ARBA" id="ARBA00043939"/>
    </source>
</evidence>
<dbReference type="InterPro" id="IPR004342">
    <property type="entry name" value="EXS_C"/>
</dbReference>
<keyword evidence="5" id="KW-0592">Phosphate transport</keyword>
<keyword evidence="3" id="KW-0813">Transport</keyword>
<evidence type="ECO:0000259" key="12">
    <source>
        <dbReference type="PROSITE" id="PS51380"/>
    </source>
</evidence>
<feature type="transmembrane region" description="Helical" evidence="11">
    <location>
        <begin position="495"/>
        <end position="516"/>
    </location>
</feature>
<feature type="transmembrane region" description="Helical" evidence="11">
    <location>
        <begin position="456"/>
        <end position="475"/>
    </location>
</feature>